<accession>A0A382VL12</accession>
<proteinExistence type="predicted"/>
<feature type="non-terminal residue" evidence="1">
    <location>
        <position position="128"/>
    </location>
</feature>
<protein>
    <submittedName>
        <fullName evidence="1">Uncharacterized protein</fullName>
    </submittedName>
</protein>
<organism evidence="1">
    <name type="scientific">marine metagenome</name>
    <dbReference type="NCBI Taxonomy" id="408172"/>
    <lineage>
        <taxon>unclassified sequences</taxon>
        <taxon>metagenomes</taxon>
        <taxon>ecological metagenomes</taxon>
    </lineage>
</organism>
<reference evidence="1" key="1">
    <citation type="submission" date="2018-05" db="EMBL/GenBank/DDBJ databases">
        <authorList>
            <person name="Lanie J.A."/>
            <person name="Ng W.-L."/>
            <person name="Kazmierczak K.M."/>
            <person name="Andrzejewski T.M."/>
            <person name="Davidsen T.M."/>
            <person name="Wayne K.J."/>
            <person name="Tettelin H."/>
            <person name="Glass J.I."/>
            <person name="Rusch D."/>
            <person name="Podicherti R."/>
            <person name="Tsui H.-C.T."/>
            <person name="Winkler M.E."/>
        </authorList>
    </citation>
    <scope>NUCLEOTIDE SEQUENCE</scope>
</reference>
<evidence type="ECO:0000313" key="1">
    <source>
        <dbReference type="EMBL" id="SVD47209.1"/>
    </source>
</evidence>
<gene>
    <name evidence="1" type="ORF">METZ01_LOCUS400063</name>
</gene>
<dbReference type="EMBL" id="UINC01152823">
    <property type="protein sequence ID" value="SVD47209.1"/>
    <property type="molecule type" value="Genomic_DNA"/>
</dbReference>
<name>A0A382VL12_9ZZZZ</name>
<dbReference type="AlphaFoldDB" id="A0A382VL12"/>
<sequence>MSYIIQIFILTFSFITLSFSDCYTYYADIDGDGDGAKSVWCSWTDLPHGTGENWEDSNWETNGCGSVGWNGSTSSGHLTYGPYISSTPGTTNVTWNMLVNGDTSGDGTHVVSIDINDVTTGQTVAWQN</sequence>